<dbReference type="EMBL" id="BIFH01000049">
    <property type="protein sequence ID" value="GCE01434.1"/>
    <property type="molecule type" value="Genomic_DNA"/>
</dbReference>
<dbReference type="AlphaFoldDB" id="A0A401Z3L1"/>
<feature type="transmembrane region" description="Helical" evidence="1">
    <location>
        <begin position="211"/>
        <end position="228"/>
    </location>
</feature>
<dbReference type="GO" id="GO:0000271">
    <property type="term" value="P:polysaccharide biosynthetic process"/>
    <property type="evidence" value="ECO:0007669"/>
    <property type="project" value="TreeGrafter"/>
</dbReference>
<keyword evidence="4" id="KW-1185">Reference proteome</keyword>
<keyword evidence="3" id="KW-0808">Transferase</keyword>
<dbReference type="GO" id="GO:0016020">
    <property type="term" value="C:membrane"/>
    <property type="evidence" value="ECO:0007669"/>
    <property type="project" value="TreeGrafter"/>
</dbReference>
<dbReference type="GO" id="GO:0016747">
    <property type="term" value="F:acyltransferase activity, transferring groups other than amino-acyl groups"/>
    <property type="evidence" value="ECO:0007669"/>
    <property type="project" value="InterPro"/>
</dbReference>
<evidence type="ECO:0000259" key="2">
    <source>
        <dbReference type="Pfam" id="PF01757"/>
    </source>
</evidence>
<feature type="transmembrane region" description="Helical" evidence="1">
    <location>
        <begin position="256"/>
        <end position="277"/>
    </location>
</feature>
<keyword evidence="1" id="KW-0812">Transmembrane</keyword>
<dbReference type="InterPro" id="IPR050879">
    <property type="entry name" value="Acyltransferase_3"/>
</dbReference>
<accession>A0A401Z3L1</accession>
<dbReference type="OrthoDB" id="9807745at2"/>
<reference evidence="3 4" key="1">
    <citation type="submission" date="2018-12" db="EMBL/GenBank/DDBJ databases">
        <title>Draft genome sequence of Embleya hyalina NBRC 13850T.</title>
        <authorList>
            <person name="Komaki H."/>
            <person name="Hosoyama A."/>
            <person name="Kimura A."/>
            <person name="Ichikawa N."/>
            <person name="Tamura T."/>
        </authorList>
    </citation>
    <scope>NUCLEOTIDE SEQUENCE [LARGE SCALE GENOMIC DNA]</scope>
    <source>
        <strain evidence="3 4">NBRC 13850</strain>
    </source>
</reference>
<sequence>MPFSSAERPGNDTSADRAPAKRRRVCWDLLRVAFVALVLLFHGTYLARQWHPELVARPIVFPYQLGASLLLVVSGYFAAHSLRRGDVVRWWVGRMARMLPAFLVGVLGTSLFLRLCAPPGWYAPDLRDVLANLAMLWNWKPQSYAYVDAAYWTIPLQLIWFTAIFALWRWRRVHGDATAGALWTVLLVEMFLLPIRLHLQSEAFRTLYDGFGLYRVHLFVAGIVVHLWSRRRVRGAHAVLLLGACTLAHLCQTRHVSWSVGLAVGIAAICLAALGPDWNRFLPGWAGRVLEWIAGITYAVYLVHQSIGYVVMRRLQDHGVGAWGQLLALGLLAIGLGWLLTVLVERPAHRAIMRGFDRLRPQS</sequence>
<protein>
    <submittedName>
        <fullName evidence="3">Acyltransferase</fullName>
    </submittedName>
</protein>
<name>A0A401Z3L1_9ACTN</name>
<dbReference type="Proteomes" id="UP000286931">
    <property type="component" value="Unassembled WGS sequence"/>
</dbReference>
<dbReference type="InterPro" id="IPR002656">
    <property type="entry name" value="Acyl_transf_3_dom"/>
</dbReference>
<dbReference type="RefSeq" id="WP_126643064.1">
    <property type="nucleotide sequence ID" value="NZ_BIFH01000049.1"/>
</dbReference>
<evidence type="ECO:0000313" key="4">
    <source>
        <dbReference type="Proteomes" id="UP000286931"/>
    </source>
</evidence>
<gene>
    <name evidence="3" type="ORF">EHYA_09200</name>
</gene>
<comment type="caution">
    <text evidence="3">The sequence shown here is derived from an EMBL/GenBank/DDBJ whole genome shotgun (WGS) entry which is preliminary data.</text>
</comment>
<evidence type="ECO:0000256" key="1">
    <source>
        <dbReference type="SAM" id="Phobius"/>
    </source>
</evidence>
<dbReference type="PANTHER" id="PTHR23028:SF131">
    <property type="entry name" value="BLR2367 PROTEIN"/>
    <property type="match status" value="1"/>
</dbReference>
<dbReference type="PANTHER" id="PTHR23028">
    <property type="entry name" value="ACETYLTRANSFERASE"/>
    <property type="match status" value="1"/>
</dbReference>
<feature type="transmembrane region" description="Helical" evidence="1">
    <location>
        <begin position="289"/>
        <end position="311"/>
    </location>
</feature>
<proteinExistence type="predicted"/>
<evidence type="ECO:0000313" key="3">
    <source>
        <dbReference type="EMBL" id="GCE01434.1"/>
    </source>
</evidence>
<keyword evidence="1" id="KW-1133">Transmembrane helix</keyword>
<feature type="transmembrane region" description="Helical" evidence="1">
    <location>
        <begin position="29"/>
        <end position="47"/>
    </location>
</feature>
<dbReference type="Pfam" id="PF01757">
    <property type="entry name" value="Acyl_transf_3"/>
    <property type="match status" value="1"/>
</dbReference>
<feature type="transmembrane region" description="Helical" evidence="1">
    <location>
        <begin position="143"/>
        <end position="168"/>
    </location>
</feature>
<feature type="transmembrane region" description="Helical" evidence="1">
    <location>
        <begin position="323"/>
        <end position="344"/>
    </location>
</feature>
<keyword evidence="3" id="KW-0012">Acyltransferase</keyword>
<feature type="transmembrane region" description="Helical" evidence="1">
    <location>
        <begin position="180"/>
        <end position="199"/>
    </location>
</feature>
<keyword evidence="1" id="KW-0472">Membrane</keyword>
<organism evidence="3 4">
    <name type="scientific">Embleya hyalina</name>
    <dbReference type="NCBI Taxonomy" id="516124"/>
    <lineage>
        <taxon>Bacteria</taxon>
        <taxon>Bacillati</taxon>
        <taxon>Actinomycetota</taxon>
        <taxon>Actinomycetes</taxon>
        <taxon>Kitasatosporales</taxon>
        <taxon>Streptomycetaceae</taxon>
        <taxon>Embleya</taxon>
    </lineage>
</organism>
<feature type="transmembrane region" description="Helical" evidence="1">
    <location>
        <begin position="59"/>
        <end position="79"/>
    </location>
</feature>
<feature type="transmembrane region" description="Helical" evidence="1">
    <location>
        <begin position="99"/>
        <end position="123"/>
    </location>
</feature>
<feature type="domain" description="Acyltransferase 3" evidence="2">
    <location>
        <begin position="26"/>
        <end position="341"/>
    </location>
</feature>